<comment type="caution">
    <text evidence="1">The sequence shown here is derived from an EMBL/GenBank/DDBJ whole genome shotgun (WGS) entry which is preliminary data.</text>
</comment>
<dbReference type="RefSeq" id="WP_305168952.1">
    <property type="nucleotide sequence ID" value="NZ_JAUUUU010000001.1"/>
</dbReference>
<organism evidence="1 2">
    <name type="scientific">Porticoccus litoralis</name>
    <dbReference type="NCBI Taxonomy" id="434086"/>
    <lineage>
        <taxon>Bacteria</taxon>
        <taxon>Pseudomonadati</taxon>
        <taxon>Pseudomonadota</taxon>
        <taxon>Gammaproteobacteria</taxon>
        <taxon>Cellvibrionales</taxon>
        <taxon>Porticoccaceae</taxon>
        <taxon>Porticoccus</taxon>
    </lineage>
</organism>
<proteinExistence type="predicted"/>
<accession>A0AAW8B004</accession>
<evidence type="ECO:0000313" key="1">
    <source>
        <dbReference type="EMBL" id="MDP1519436.1"/>
    </source>
</evidence>
<name>A0AAW8B004_9GAMM</name>
<dbReference type="SUPFAM" id="SSF102114">
    <property type="entry name" value="Radical SAM enzymes"/>
    <property type="match status" value="1"/>
</dbReference>
<dbReference type="AlphaFoldDB" id="A0AAW8B004"/>
<sequence>MYSNENSTGAFHAHSPMEAEVFKPLLTCAQGKLFDDHPFASPIALNLFFPNEPYPDYVDLLTREIGFYAKHFQHRRLTKIWFRGKPLLTMKAGELAELAFYTHQLFSREPGGSEEYGFECQPSDITPGNLALMKGLRFNHLTFSLNTSLPPKKQKISQILSLIDEYDFQECRYRIDIANTDPDTLICWLDTLITHLPRMIEIQGLDEMDGSVTLASLADHFSVQGYHLLGDRFFVPADHMLLSLKKQSDLQYTPWGLCQRQLGDWLGVGVDALGKLGSGYYQNHLSSHQYRDAIRNNQLPISFSASYAEGHEKTLAWKLVDQLLCYHCLPEQSITATARISENIHEVIAKAEKLAWLNRHKNALILAENGLNHLTQFCQELQSL</sequence>
<reference evidence="1" key="2">
    <citation type="submission" date="2023-08" db="EMBL/GenBank/DDBJ databases">
        <authorList>
            <person name="Luo J."/>
        </authorList>
    </citation>
    <scope>NUCLEOTIDE SEQUENCE</scope>
    <source>
        <strain evidence="1">DSM 25064</strain>
    </source>
</reference>
<reference evidence="1" key="1">
    <citation type="journal article" date="2010" name="Int. J. Syst. Evol. Microbiol.">
        <title>Porticoccus litoralis gen. nov., sp. nov., a gammaproteobacterium isolated from the Yellow Sea.</title>
        <authorList>
            <person name="Oh H.M."/>
            <person name="Kim H."/>
            <person name="Kim K.M."/>
            <person name="Min G.S."/>
            <person name="Cho J.C."/>
        </authorList>
    </citation>
    <scope>NUCLEOTIDE SEQUENCE</scope>
    <source>
        <strain evidence="1">DSM 25064</strain>
    </source>
</reference>
<keyword evidence="2" id="KW-1185">Reference proteome</keyword>
<dbReference type="Proteomes" id="UP001178354">
    <property type="component" value="Unassembled WGS sequence"/>
</dbReference>
<dbReference type="InterPro" id="IPR058240">
    <property type="entry name" value="rSAM_sf"/>
</dbReference>
<evidence type="ECO:0000313" key="2">
    <source>
        <dbReference type="Proteomes" id="UP001178354"/>
    </source>
</evidence>
<protein>
    <submittedName>
        <fullName evidence="1">Uncharacterized protein</fullName>
    </submittedName>
</protein>
<gene>
    <name evidence="1" type="ORF">Q8A57_00460</name>
</gene>
<dbReference type="EMBL" id="JAUUUU010000001">
    <property type="protein sequence ID" value="MDP1519436.1"/>
    <property type="molecule type" value="Genomic_DNA"/>
</dbReference>